<dbReference type="SMART" id="SM00848">
    <property type="entry name" value="Inhibitor_I29"/>
    <property type="match status" value="1"/>
</dbReference>
<dbReference type="InterPro" id="IPR000668">
    <property type="entry name" value="Peptidase_C1A_C"/>
</dbReference>
<dbReference type="GO" id="GO:0008234">
    <property type="term" value="F:cysteine-type peptidase activity"/>
    <property type="evidence" value="ECO:0007669"/>
    <property type="project" value="UniProtKB-KW"/>
</dbReference>
<evidence type="ECO:0000313" key="11">
    <source>
        <dbReference type="Proteomes" id="UP001187415"/>
    </source>
</evidence>
<reference evidence="10" key="1">
    <citation type="submission" date="2023-07" db="EMBL/GenBank/DDBJ databases">
        <title>Chromosome-level Genome Assembly of Striped Snakehead (Channa striata).</title>
        <authorList>
            <person name="Liu H."/>
        </authorList>
    </citation>
    <scope>NUCLEOTIDE SEQUENCE</scope>
    <source>
        <strain evidence="10">Gz</strain>
        <tissue evidence="10">Muscle</tissue>
    </source>
</reference>
<dbReference type="PROSITE" id="PS00639">
    <property type="entry name" value="THIOL_PROTEASE_HIS"/>
    <property type="match status" value="1"/>
</dbReference>
<dbReference type="InterPro" id="IPR038765">
    <property type="entry name" value="Papain-like_cys_pep_sf"/>
</dbReference>
<sequence length="301" mass="33683">MLLCVCVMLLVASDLSFGLHKASINDQWEQWKITHGKKYQSQDHWEKNMHIIHMHNQEAEQGKHSYKLQMNHLGDTEIKNNITCSLPKSIDYREKGLVTRVKDQGHCGSCWAFSAAGALEGQLANKTGRLLDLSPQNLLDCVPGNNTCLGGHMTDAFMYVQQHGGISSEEDYPYTGQMQKCSYKPSARAAQCRGYELIPEGDECALAKALNEVGPLSVSISTGNTKFLFYKSGIYYNPKCDENELNHAMLLVGYGETAEGEKYWTLKNSHGESWGEKGYMRMARTHENHCGIASDASYPLM</sequence>
<dbReference type="EMBL" id="JAUPFM010000008">
    <property type="protein sequence ID" value="KAK2845069.1"/>
    <property type="molecule type" value="Genomic_DNA"/>
</dbReference>
<keyword evidence="6" id="KW-1015">Disulfide bond</keyword>
<keyword evidence="11" id="KW-1185">Reference proteome</keyword>
<dbReference type="PROSITE" id="PS00139">
    <property type="entry name" value="THIOL_PROTEASE_CYS"/>
    <property type="match status" value="1"/>
</dbReference>
<comment type="caution">
    <text evidence="10">The sequence shown here is derived from an EMBL/GenBank/DDBJ whole genome shotgun (WGS) entry which is preliminary data.</text>
</comment>
<keyword evidence="7" id="KW-0732">Signal</keyword>
<evidence type="ECO:0000256" key="5">
    <source>
        <dbReference type="ARBA" id="ARBA00023145"/>
    </source>
</evidence>
<evidence type="ECO:0000256" key="6">
    <source>
        <dbReference type="ARBA" id="ARBA00023157"/>
    </source>
</evidence>
<dbReference type="PRINTS" id="PR00705">
    <property type="entry name" value="PAPAIN"/>
</dbReference>
<keyword evidence="4" id="KW-0788">Thiol protease</keyword>
<protein>
    <recommendedName>
        <fullName evidence="12">Cathepsin K</fullName>
    </recommendedName>
</protein>
<feature type="signal peptide" evidence="7">
    <location>
        <begin position="1"/>
        <end position="18"/>
    </location>
</feature>
<dbReference type="GO" id="GO:0006508">
    <property type="term" value="P:proteolysis"/>
    <property type="evidence" value="ECO:0007669"/>
    <property type="project" value="UniProtKB-KW"/>
</dbReference>
<dbReference type="SMART" id="SM00645">
    <property type="entry name" value="Pept_C1"/>
    <property type="match status" value="1"/>
</dbReference>
<dbReference type="CDD" id="cd02248">
    <property type="entry name" value="Peptidase_C1A"/>
    <property type="match status" value="1"/>
</dbReference>
<feature type="chain" id="PRO_5041661021" description="Cathepsin K" evidence="7">
    <location>
        <begin position="19"/>
        <end position="301"/>
    </location>
</feature>
<accession>A0AA88SVZ5</accession>
<evidence type="ECO:0000313" key="10">
    <source>
        <dbReference type="EMBL" id="KAK2845069.1"/>
    </source>
</evidence>
<keyword evidence="3" id="KW-0378">Hydrolase</keyword>
<dbReference type="PANTHER" id="PTHR12411">
    <property type="entry name" value="CYSTEINE PROTEASE FAMILY C1-RELATED"/>
    <property type="match status" value="1"/>
</dbReference>
<dbReference type="Pfam" id="PF08246">
    <property type="entry name" value="Inhibitor_I29"/>
    <property type="match status" value="1"/>
</dbReference>
<feature type="domain" description="Cathepsin propeptide inhibitor" evidence="9">
    <location>
        <begin position="28"/>
        <end position="78"/>
    </location>
</feature>
<evidence type="ECO:0000259" key="9">
    <source>
        <dbReference type="SMART" id="SM00848"/>
    </source>
</evidence>
<dbReference type="SUPFAM" id="SSF54001">
    <property type="entry name" value="Cysteine proteinases"/>
    <property type="match status" value="1"/>
</dbReference>
<dbReference type="Gene3D" id="3.90.70.10">
    <property type="entry name" value="Cysteine proteinases"/>
    <property type="match status" value="1"/>
</dbReference>
<dbReference type="Proteomes" id="UP001187415">
    <property type="component" value="Unassembled WGS sequence"/>
</dbReference>
<evidence type="ECO:0008006" key="12">
    <source>
        <dbReference type="Google" id="ProtNLM"/>
    </source>
</evidence>
<evidence type="ECO:0000256" key="1">
    <source>
        <dbReference type="ARBA" id="ARBA00008455"/>
    </source>
</evidence>
<evidence type="ECO:0000256" key="2">
    <source>
        <dbReference type="ARBA" id="ARBA00022670"/>
    </source>
</evidence>
<dbReference type="FunFam" id="3.90.70.10:FF:000006">
    <property type="entry name" value="Cathepsin S"/>
    <property type="match status" value="1"/>
</dbReference>
<dbReference type="InterPro" id="IPR039417">
    <property type="entry name" value="Peptidase_C1A_papain-like"/>
</dbReference>
<dbReference type="Pfam" id="PF00112">
    <property type="entry name" value="Peptidase_C1"/>
    <property type="match status" value="1"/>
</dbReference>
<evidence type="ECO:0000256" key="7">
    <source>
        <dbReference type="SAM" id="SignalP"/>
    </source>
</evidence>
<dbReference type="AlphaFoldDB" id="A0AA88SVZ5"/>
<dbReference type="InterPro" id="IPR013128">
    <property type="entry name" value="Peptidase_C1A"/>
</dbReference>
<dbReference type="InterPro" id="IPR000169">
    <property type="entry name" value="Pept_cys_AS"/>
</dbReference>
<dbReference type="InterPro" id="IPR013201">
    <property type="entry name" value="Prot_inhib_I29"/>
</dbReference>
<name>A0AA88SVZ5_CHASR</name>
<organism evidence="10 11">
    <name type="scientific">Channa striata</name>
    <name type="common">Snakehead murrel</name>
    <name type="synonym">Ophicephalus striatus</name>
    <dbReference type="NCBI Taxonomy" id="64152"/>
    <lineage>
        <taxon>Eukaryota</taxon>
        <taxon>Metazoa</taxon>
        <taxon>Chordata</taxon>
        <taxon>Craniata</taxon>
        <taxon>Vertebrata</taxon>
        <taxon>Euteleostomi</taxon>
        <taxon>Actinopterygii</taxon>
        <taxon>Neopterygii</taxon>
        <taxon>Teleostei</taxon>
        <taxon>Neoteleostei</taxon>
        <taxon>Acanthomorphata</taxon>
        <taxon>Anabantaria</taxon>
        <taxon>Anabantiformes</taxon>
        <taxon>Channoidei</taxon>
        <taxon>Channidae</taxon>
        <taxon>Channa</taxon>
    </lineage>
</organism>
<keyword evidence="2" id="KW-0645">Protease</keyword>
<evidence type="ECO:0000259" key="8">
    <source>
        <dbReference type="SMART" id="SM00645"/>
    </source>
</evidence>
<gene>
    <name evidence="10" type="ORF">Q5P01_011728</name>
</gene>
<comment type="similarity">
    <text evidence="1">Belongs to the peptidase C1 family.</text>
</comment>
<dbReference type="InterPro" id="IPR025660">
    <property type="entry name" value="Pept_his_AS"/>
</dbReference>
<feature type="domain" description="Peptidase C1A papain C-terminal" evidence="8">
    <location>
        <begin position="86"/>
        <end position="300"/>
    </location>
</feature>
<keyword evidence="5" id="KW-0865">Zymogen</keyword>
<evidence type="ECO:0000256" key="3">
    <source>
        <dbReference type="ARBA" id="ARBA00022801"/>
    </source>
</evidence>
<evidence type="ECO:0000256" key="4">
    <source>
        <dbReference type="ARBA" id="ARBA00022807"/>
    </source>
</evidence>
<proteinExistence type="inferred from homology"/>